<keyword evidence="10" id="KW-1185">Reference proteome</keyword>
<evidence type="ECO:0000256" key="3">
    <source>
        <dbReference type="PIRSR" id="PIRSR623088-1"/>
    </source>
</evidence>
<evidence type="ECO:0000259" key="8">
    <source>
        <dbReference type="PROSITE" id="PS51845"/>
    </source>
</evidence>
<feature type="binding site" evidence="4">
    <location>
        <position position="1136"/>
    </location>
    <ligand>
        <name>AMP</name>
        <dbReference type="ChEBI" id="CHEBI:456215"/>
    </ligand>
</feature>
<evidence type="ECO:0000313" key="10">
    <source>
        <dbReference type="Proteomes" id="UP001472866"/>
    </source>
</evidence>
<dbReference type="Gene3D" id="1.10.1300.10">
    <property type="entry name" value="3'5'-cyclic nucleotide phosphodiesterase, catalytic domain"/>
    <property type="match status" value="1"/>
</dbReference>
<dbReference type="PROSITE" id="PS51845">
    <property type="entry name" value="PDEASE_I_2"/>
    <property type="match status" value="1"/>
</dbReference>
<dbReference type="EC" id="3.1.4.-" evidence="6"/>
<proteinExistence type="inferred from homology"/>
<feature type="binding site" evidence="5">
    <location>
        <position position="970"/>
    </location>
    <ligand>
        <name>Zn(2+)</name>
        <dbReference type="ChEBI" id="CHEBI:29105"/>
        <label>1</label>
    </ligand>
</feature>
<feature type="binding site" evidence="5">
    <location>
        <position position="930"/>
    </location>
    <ligand>
        <name>Zn(2+)</name>
        <dbReference type="ChEBI" id="CHEBI:29105"/>
        <label>1</label>
    </ligand>
</feature>
<comment type="cofactor">
    <cofactor evidence="6">
        <name>a divalent metal cation</name>
        <dbReference type="ChEBI" id="CHEBI:60240"/>
    </cofactor>
    <text evidence="6">Binds 2 divalent metal cations per subunit. Site 1 may preferentially bind zinc ions, while site 2 has a preference for magnesium and/or manganese ions.</text>
</comment>
<organism evidence="9 10">
    <name type="scientific">Chloropicon roscoffensis</name>
    <dbReference type="NCBI Taxonomy" id="1461544"/>
    <lineage>
        <taxon>Eukaryota</taxon>
        <taxon>Viridiplantae</taxon>
        <taxon>Chlorophyta</taxon>
        <taxon>Chloropicophyceae</taxon>
        <taxon>Chloropicales</taxon>
        <taxon>Chloropicaceae</taxon>
        <taxon>Chloropicon</taxon>
    </lineage>
</organism>
<gene>
    <name evidence="9" type="ORF">HKI87_01g03350</name>
</gene>
<feature type="binding site" evidence="5">
    <location>
        <position position="969"/>
    </location>
    <ligand>
        <name>Zn(2+)</name>
        <dbReference type="ChEBI" id="CHEBI:29105"/>
        <label>1</label>
    </ligand>
</feature>
<dbReference type="GO" id="GO:0004114">
    <property type="term" value="F:3',5'-cyclic-nucleotide phosphodiesterase activity"/>
    <property type="evidence" value="ECO:0007669"/>
    <property type="project" value="InterPro"/>
</dbReference>
<evidence type="ECO:0000256" key="2">
    <source>
        <dbReference type="ARBA" id="ARBA00022801"/>
    </source>
</evidence>
<feature type="binding site" evidence="5">
    <location>
        <position position="970"/>
    </location>
    <ligand>
        <name>Zn(2+)</name>
        <dbReference type="ChEBI" id="CHEBI:29105"/>
        <label>2</label>
    </ligand>
</feature>
<dbReference type="InterPro" id="IPR023088">
    <property type="entry name" value="PDEase"/>
</dbReference>
<dbReference type="Proteomes" id="UP001472866">
    <property type="component" value="Chromosome 01"/>
</dbReference>
<keyword evidence="7" id="KW-1133">Transmembrane helix</keyword>
<dbReference type="InterPro" id="IPR028082">
    <property type="entry name" value="Peripla_BP_I"/>
</dbReference>
<dbReference type="InterPro" id="IPR036971">
    <property type="entry name" value="PDEase_catalytic_dom_sf"/>
</dbReference>
<keyword evidence="1 5" id="KW-0479">Metal-binding</keyword>
<evidence type="ECO:0000256" key="4">
    <source>
        <dbReference type="PIRSR" id="PIRSR623088-2"/>
    </source>
</evidence>
<dbReference type="SUPFAM" id="SSF109604">
    <property type="entry name" value="HD-domain/PDEase-like"/>
    <property type="match status" value="1"/>
</dbReference>
<dbReference type="GO" id="GO:0046872">
    <property type="term" value="F:metal ion binding"/>
    <property type="evidence" value="ECO:0007669"/>
    <property type="project" value="UniProtKB-KW"/>
</dbReference>
<dbReference type="PANTHER" id="PTHR11347">
    <property type="entry name" value="CYCLIC NUCLEOTIDE PHOSPHODIESTERASE"/>
    <property type="match status" value="1"/>
</dbReference>
<sequence length="1194" mass="133014">MTMTMAGARPSRGEGPLAALSLHLVVLVLLFAFGIGMSPTCYTAHAYHSGEGEESSAAMADIPDDLEVEVKVGVLGLKPKGEQSVIGKKCDKVLYEQVALRIALDHIESENGTIIDLSSVIPARVRTDPKYVGDSTREVVANVTRWARSNIEACAMHEVLFDIETTSAVMFHAEDTVPNTVDMILGPRDAANHQCRLLREVASLGRLPMVTWGCTNVELGMAVGERANTTTISMLPENAENLEAHALLDFLHDHSWDQGHVAVVYAEGNTESTELVRRLNMIKSCGNQPHDVTVHAFGLPKESRDGPLNLNATTRVLNMIKEGDHNILVSALDFMDLPPVLYEAYQLGMVGKDNIWIYANDFTPGQLEVASKAPLGLLLEGMIEVDPSDSQRRLGELMHGSFSMGWTPGGASYTTSSNPWNRFKKMWSEQTPDQYPDLGLPEDFFKYAPLSANAAMVYDSAWIGLVSYLHRIINSDSLVHDHGHDDHHDEIVGTDEIHLHEDSVHVTGNSSNGPASSHMHVCATSESIPGALSFDGVTGPVTIDRYTKARAPVAKLISAVNLQWRQETSELSPYTYGSWPYIWDEGWRNLCSMPAFSLWETLSDMRALKYGSSETPPKHRSIYTSVEDMEEQNADNQKHMSIIIGVLVGTLALLAVVTIFLFYRYRTVHKKVIRNEKVAKDFQFEWETNAGRALTTLNSMIETMNEGGDRTSRNKATFENKLSEIRMYLLAQDARVEMNEVQDSIQRVGEKRYTPEVTAYLMEHALNAGLRTSEENCVYRRSNSFEKRIDKTSMRSVLEKSLGGSITSEESIETGKAAAEESVAEKIKRRLSTSTDTLNVISPVVDKVLVEQVKEKLISTLNMAANGDRNFDVFELAELTGDRPLSTLSLFLLHRRGVCSALRLDQNKLIAYVVEVENNMFDHPYHNRRHVADVVAGIYAFTVPGGCLYDFVQASPLTMLAVVFAATVHDLQHPGVSNAYLCKTLHPLAVKHSDKSVNESHHLSCAFDLMAQDNFNFVQGSIDMEDFLTFRSLVIEMVLATDMKSHFSILDKFKRFQKAREADPESLDIQSEMNNVFAIAIKVADLIHCSRPLKVHHQWVDCITTEFFNQGDLERAKNMHLSPGMDRNQPSGPLQQVGFTEIFVLPLYKAWREYATTCGSQGGKKESQFYDGVNENYSYWLHASKTPATEKAAV</sequence>
<dbReference type="InterPro" id="IPR003607">
    <property type="entry name" value="HD/PDEase_dom"/>
</dbReference>
<evidence type="ECO:0000256" key="7">
    <source>
        <dbReference type="SAM" id="Phobius"/>
    </source>
</evidence>
<feature type="binding site" evidence="5">
    <location>
        <position position="1085"/>
    </location>
    <ligand>
        <name>Zn(2+)</name>
        <dbReference type="ChEBI" id="CHEBI:29105"/>
        <label>1</label>
    </ligand>
</feature>
<evidence type="ECO:0000256" key="5">
    <source>
        <dbReference type="PIRSR" id="PIRSR623088-3"/>
    </source>
</evidence>
<feature type="active site" description="Proton donor" evidence="3">
    <location>
        <position position="926"/>
    </location>
</feature>
<keyword evidence="2 6" id="KW-0378">Hydrolase</keyword>
<evidence type="ECO:0000313" key="9">
    <source>
        <dbReference type="EMBL" id="WZN58811.1"/>
    </source>
</evidence>
<dbReference type="PROSITE" id="PS00126">
    <property type="entry name" value="PDEASE_I_1"/>
    <property type="match status" value="1"/>
</dbReference>
<keyword evidence="7" id="KW-0472">Membrane</keyword>
<protein>
    <recommendedName>
        <fullName evidence="6">Phosphodiesterase</fullName>
        <ecNumber evidence="6">3.1.4.-</ecNumber>
    </recommendedName>
</protein>
<dbReference type="CDD" id="cd00077">
    <property type="entry name" value="HDc"/>
    <property type="match status" value="1"/>
</dbReference>
<feature type="binding site" evidence="4">
    <location>
        <position position="1085"/>
    </location>
    <ligand>
        <name>AMP</name>
        <dbReference type="ChEBI" id="CHEBI:456215"/>
    </ligand>
</feature>
<dbReference type="InterPro" id="IPR023174">
    <property type="entry name" value="PDEase_CS"/>
</dbReference>
<evidence type="ECO:0000256" key="6">
    <source>
        <dbReference type="RuleBase" id="RU363067"/>
    </source>
</evidence>
<feature type="domain" description="PDEase" evidence="8">
    <location>
        <begin position="849"/>
        <end position="1187"/>
    </location>
</feature>
<dbReference type="GO" id="GO:0007165">
    <property type="term" value="P:signal transduction"/>
    <property type="evidence" value="ECO:0007669"/>
    <property type="project" value="InterPro"/>
</dbReference>
<keyword evidence="7" id="KW-0812">Transmembrane</keyword>
<feature type="binding site" evidence="4">
    <location>
        <begin position="926"/>
        <end position="930"/>
    </location>
    <ligand>
        <name>AMP</name>
        <dbReference type="ChEBI" id="CHEBI:456215"/>
    </ligand>
</feature>
<accession>A0AAX4NY59</accession>
<dbReference type="Pfam" id="PF00233">
    <property type="entry name" value="PDEase_I"/>
    <property type="match status" value="1"/>
</dbReference>
<dbReference type="InterPro" id="IPR002073">
    <property type="entry name" value="PDEase_catalytic_dom"/>
</dbReference>
<comment type="similarity">
    <text evidence="6">Belongs to the cyclic nucleotide phosphodiesterase family.</text>
</comment>
<reference evidence="9 10" key="1">
    <citation type="submission" date="2024-03" db="EMBL/GenBank/DDBJ databases">
        <title>Complete genome sequence of the green alga Chloropicon roscoffensis RCC1871.</title>
        <authorList>
            <person name="Lemieux C."/>
            <person name="Pombert J.-F."/>
            <person name="Otis C."/>
            <person name="Turmel M."/>
        </authorList>
    </citation>
    <scope>NUCLEOTIDE SEQUENCE [LARGE SCALE GENOMIC DNA]</scope>
    <source>
        <strain evidence="9 10">RCC1871</strain>
    </source>
</reference>
<dbReference type="EMBL" id="CP151501">
    <property type="protein sequence ID" value="WZN58811.1"/>
    <property type="molecule type" value="Genomic_DNA"/>
</dbReference>
<dbReference type="SUPFAM" id="SSF53822">
    <property type="entry name" value="Periplasmic binding protein-like I"/>
    <property type="match status" value="1"/>
</dbReference>
<dbReference type="AlphaFoldDB" id="A0AAX4NY59"/>
<dbReference type="PRINTS" id="PR00387">
    <property type="entry name" value="PDIESTERASE1"/>
</dbReference>
<feature type="binding site" evidence="4">
    <location>
        <position position="970"/>
    </location>
    <ligand>
        <name>AMP</name>
        <dbReference type="ChEBI" id="CHEBI:456215"/>
    </ligand>
</feature>
<dbReference type="Gene3D" id="3.40.50.2300">
    <property type="match status" value="2"/>
</dbReference>
<feature type="transmembrane region" description="Helical" evidence="7">
    <location>
        <begin position="642"/>
        <end position="663"/>
    </location>
</feature>
<evidence type="ECO:0000256" key="1">
    <source>
        <dbReference type="ARBA" id="ARBA00022723"/>
    </source>
</evidence>
<name>A0AAX4NY59_9CHLO</name>